<name>A0A7J8YBW0_GOSAI</name>
<protein>
    <submittedName>
        <fullName evidence="3">Uncharacterized protein</fullName>
    </submittedName>
</protein>
<dbReference type="Gene3D" id="3.40.50.200">
    <property type="entry name" value="Peptidase S8/S53 domain"/>
    <property type="match status" value="1"/>
</dbReference>
<sequence>MKNGILTSNSAGNSGPSLSTITNFSPWSLSVAASTIDRKFVTRVKLGNGEIYEGTSINTFDLKGKMYPFIAGAAAPNTSEGYTSDDSGFAVQEHWTKH</sequence>
<organism evidence="3 4">
    <name type="scientific">Gossypium aridum</name>
    <name type="common">American cotton</name>
    <name type="synonym">Erioxylum aridum</name>
    <dbReference type="NCBI Taxonomy" id="34290"/>
    <lineage>
        <taxon>Eukaryota</taxon>
        <taxon>Viridiplantae</taxon>
        <taxon>Streptophyta</taxon>
        <taxon>Embryophyta</taxon>
        <taxon>Tracheophyta</taxon>
        <taxon>Spermatophyta</taxon>
        <taxon>Magnoliopsida</taxon>
        <taxon>eudicotyledons</taxon>
        <taxon>Gunneridae</taxon>
        <taxon>Pentapetalae</taxon>
        <taxon>rosids</taxon>
        <taxon>malvids</taxon>
        <taxon>Malvales</taxon>
        <taxon>Malvaceae</taxon>
        <taxon>Malvoideae</taxon>
        <taxon>Gossypium</taxon>
    </lineage>
</organism>
<accession>A0A7J8YBW0</accession>
<comment type="similarity">
    <text evidence="1">Belongs to the peptidase S8 family.</text>
</comment>
<dbReference type="GO" id="GO:0006508">
    <property type="term" value="P:proteolysis"/>
    <property type="evidence" value="ECO:0007669"/>
    <property type="project" value="InterPro"/>
</dbReference>
<dbReference type="InterPro" id="IPR045051">
    <property type="entry name" value="SBT"/>
</dbReference>
<dbReference type="Proteomes" id="UP000593577">
    <property type="component" value="Unassembled WGS sequence"/>
</dbReference>
<evidence type="ECO:0000313" key="4">
    <source>
        <dbReference type="Proteomes" id="UP000593577"/>
    </source>
</evidence>
<dbReference type="AlphaFoldDB" id="A0A7J8YBW0"/>
<evidence type="ECO:0000313" key="3">
    <source>
        <dbReference type="EMBL" id="MBA0697058.1"/>
    </source>
</evidence>
<evidence type="ECO:0000256" key="1">
    <source>
        <dbReference type="ARBA" id="ARBA00011073"/>
    </source>
</evidence>
<dbReference type="Gene3D" id="3.50.30.30">
    <property type="match status" value="1"/>
</dbReference>
<evidence type="ECO:0000256" key="2">
    <source>
        <dbReference type="ARBA" id="ARBA00022729"/>
    </source>
</evidence>
<gene>
    <name evidence="3" type="ORF">Goari_003567</name>
</gene>
<dbReference type="PANTHER" id="PTHR10795">
    <property type="entry name" value="PROPROTEIN CONVERTASE SUBTILISIN/KEXIN"/>
    <property type="match status" value="1"/>
</dbReference>
<keyword evidence="4" id="KW-1185">Reference proteome</keyword>
<keyword evidence="2" id="KW-0732">Signal</keyword>
<dbReference type="GO" id="GO:0004252">
    <property type="term" value="F:serine-type endopeptidase activity"/>
    <property type="evidence" value="ECO:0007669"/>
    <property type="project" value="InterPro"/>
</dbReference>
<proteinExistence type="inferred from homology"/>
<dbReference type="InterPro" id="IPR036852">
    <property type="entry name" value="Peptidase_S8/S53_dom_sf"/>
</dbReference>
<reference evidence="3 4" key="1">
    <citation type="journal article" date="2019" name="Genome Biol. Evol.">
        <title>Insights into the evolution of the New World diploid cottons (Gossypium, subgenus Houzingenia) based on genome sequencing.</title>
        <authorList>
            <person name="Grover C.E."/>
            <person name="Arick M.A. 2nd"/>
            <person name="Thrash A."/>
            <person name="Conover J.L."/>
            <person name="Sanders W.S."/>
            <person name="Peterson D.G."/>
            <person name="Frelichowski J.E."/>
            <person name="Scheffler J.A."/>
            <person name="Scheffler B.E."/>
            <person name="Wendel J.F."/>
        </authorList>
    </citation>
    <scope>NUCLEOTIDE SEQUENCE [LARGE SCALE GENOMIC DNA]</scope>
    <source>
        <strain evidence="3">185</strain>
        <tissue evidence="3">Leaf</tissue>
    </source>
</reference>
<dbReference type="SUPFAM" id="SSF52743">
    <property type="entry name" value="Subtilisin-like"/>
    <property type="match status" value="1"/>
</dbReference>
<dbReference type="EMBL" id="JABFAA010000011">
    <property type="protein sequence ID" value="MBA0697058.1"/>
    <property type="molecule type" value="Genomic_DNA"/>
</dbReference>
<comment type="caution">
    <text evidence="3">The sequence shown here is derived from an EMBL/GenBank/DDBJ whole genome shotgun (WGS) entry which is preliminary data.</text>
</comment>